<evidence type="ECO:0000259" key="1">
    <source>
        <dbReference type="Pfam" id="PF01575"/>
    </source>
</evidence>
<accession>A0ABT6AS26</accession>
<protein>
    <submittedName>
        <fullName evidence="2">MaoC family dehydratase</fullName>
    </submittedName>
</protein>
<evidence type="ECO:0000313" key="2">
    <source>
        <dbReference type="EMBL" id="MDF3835183.1"/>
    </source>
</evidence>
<organism evidence="2 3">
    <name type="scientific">Cupriavidus basilensis</name>
    <dbReference type="NCBI Taxonomy" id="68895"/>
    <lineage>
        <taxon>Bacteria</taxon>
        <taxon>Pseudomonadati</taxon>
        <taxon>Pseudomonadota</taxon>
        <taxon>Betaproteobacteria</taxon>
        <taxon>Burkholderiales</taxon>
        <taxon>Burkholderiaceae</taxon>
        <taxon>Cupriavidus</taxon>
    </lineage>
</organism>
<dbReference type="InterPro" id="IPR002539">
    <property type="entry name" value="MaoC-like_dom"/>
</dbReference>
<gene>
    <name evidence="2" type="ORF">P3W85_19770</name>
</gene>
<dbReference type="SUPFAM" id="SSF54637">
    <property type="entry name" value="Thioesterase/thiol ester dehydrase-isomerase"/>
    <property type="match status" value="1"/>
</dbReference>
<reference evidence="2 3" key="1">
    <citation type="submission" date="2023-03" db="EMBL/GenBank/DDBJ databases">
        <title>Draft assemblies of triclosan tolerant bacteria isolated from returned activated sludge.</title>
        <authorList>
            <person name="Van Hamelsveld S."/>
        </authorList>
    </citation>
    <scope>NUCLEOTIDE SEQUENCE [LARGE SCALE GENOMIC DNA]</scope>
    <source>
        <strain evidence="2 3">GW210010_S58</strain>
    </source>
</reference>
<feature type="domain" description="MaoC-like" evidence="1">
    <location>
        <begin position="13"/>
        <end position="115"/>
    </location>
</feature>
<proteinExistence type="predicted"/>
<sequence>MRTIASLEELESLQGQEVAISDWIEITQQQVNQFAEATGDHQWIHVDVERARRESPFGGPVAHGFLTLSLLPAFMHNAIDMPGVKMGVNYGLNRVRFTAPVPVGSRLRARVKLLSVERLEPLPNAPGLVGAQSNWEVTVEREGSDRPVCVAESISRRYS</sequence>
<dbReference type="PANTHER" id="PTHR42993">
    <property type="entry name" value="MAOC-LIKE DEHYDRATASE DOMAIN-CONTAINING PROTEIN"/>
    <property type="match status" value="1"/>
</dbReference>
<evidence type="ECO:0000313" key="3">
    <source>
        <dbReference type="Proteomes" id="UP001216674"/>
    </source>
</evidence>
<dbReference type="InterPro" id="IPR029069">
    <property type="entry name" value="HotDog_dom_sf"/>
</dbReference>
<dbReference type="InterPro" id="IPR039375">
    <property type="entry name" value="NodN-like"/>
</dbReference>
<comment type="caution">
    <text evidence="2">The sequence shown here is derived from an EMBL/GenBank/DDBJ whole genome shotgun (WGS) entry which is preliminary data.</text>
</comment>
<dbReference type="Gene3D" id="3.10.129.10">
    <property type="entry name" value="Hotdog Thioesterase"/>
    <property type="match status" value="1"/>
</dbReference>
<keyword evidence="3" id="KW-1185">Reference proteome</keyword>
<dbReference type="EMBL" id="JARJLM010000332">
    <property type="protein sequence ID" value="MDF3835183.1"/>
    <property type="molecule type" value="Genomic_DNA"/>
</dbReference>
<dbReference type="RefSeq" id="WP_017224327.1">
    <property type="nucleotide sequence ID" value="NZ_JARJLM010000332.1"/>
</dbReference>
<dbReference type="Pfam" id="PF01575">
    <property type="entry name" value="MaoC_dehydratas"/>
    <property type="match status" value="1"/>
</dbReference>
<dbReference type="CDD" id="cd03450">
    <property type="entry name" value="NodN"/>
    <property type="match status" value="1"/>
</dbReference>
<dbReference type="PANTHER" id="PTHR42993:SF1">
    <property type="entry name" value="MAOC-LIKE DEHYDRATASE DOMAIN-CONTAINING PROTEIN"/>
    <property type="match status" value="1"/>
</dbReference>
<name>A0ABT6AS26_9BURK</name>
<dbReference type="Proteomes" id="UP001216674">
    <property type="component" value="Unassembled WGS sequence"/>
</dbReference>